<evidence type="ECO:0000256" key="7">
    <source>
        <dbReference type="SAM" id="Coils"/>
    </source>
</evidence>
<dbReference type="GO" id="GO:0060090">
    <property type="term" value="F:molecular adaptor activity"/>
    <property type="evidence" value="ECO:0007669"/>
    <property type="project" value="TreeGrafter"/>
</dbReference>
<gene>
    <name evidence="9" type="ORF">ASCRUDRAFT_19000</name>
</gene>
<comment type="similarity">
    <text evidence="2 6">Belongs to the ATG11 family.</text>
</comment>
<dbReference type="FunCoup" id="A0A1D2VKF4">
    <property type="interactions" value="148"/>
</dbReference>
<keyword evidence="10" id="KW-1185">Reference proteome</keyword>
<dbReference type="InterPro" id="IPR001611">
    <property type="entry name" value="Leu-rich_rpt"/>
</dbReference>
<dbReference type="STRING" id="1344418.A0A1D2VKF4"/>
<dbReference type="GO" id="GO:0019901">
    <property type="term" value="F:protein kinase binding"/>
    <property type="evidence" value="ECO:0007669"/>
    <property type="project" value="TreeGrafter"/>
</dbReference>
<evidence type="ECO:0000256" key="5">
    <source>
        <dbReference type="ARBA" id="ARBA00023054"/>
    </source>
</evidence>
<comment type="subcellular location">
    <subcellularLocation>
        <location evidence="6">Preautophagosomal structure membrane</location>
        <topology evidence="6">Peripheral membrane protein</topology>
    </subcellularLocation>
    <subcellularLocation>
        <location evidence="1 6">Vacuole membrane</location>
        <topology evidence="1 6">Peripheral membrane protein</topology>
    </subcellularLocation>
    <text evidence="6">During pexophagy, accumulates in the vacuolar membrane region, where the peroxisomes contact the vacuole.</text>
</comment>
<evidence type="ECO:0000256" key="1">
    <source>
        <dbReference type="ARBA" id="ARBA00004148"/>
    </source>
</evidence>
<dbReference type="Proteomes" id="UP000095038">
    <property type="component" value="Unassembled WGS sequence"/>
</dbReference>
<evidence type="ECO:0000256" key="3">
    <source>
        <dbReference type="ARBA" id="ARBA00013804"/>
    </source>
</evidence>
<dbReference type="OrthoDB" id="447953at2759"/>
<dbReference type="AlphaFoldDB" id="A0A1D2VKF4"/>
<comment type="subunit">
    <text evidence="6">Homodimer.</text>
</comment>
<keyword evidence="4 6" id="KW-0072">Autophagy</keyword>
<dbReference type="GO" id="GO:0034517">
    <property type="term" value="P:ribophagy"/>
    <property type="evidence" value="ECO:0007669"/>
    <property type="project" value="TreeGrafter"/>
</dbReference>
<dbReference type="InterPro" id="IPR040040">
    <property type="entry name" value="ATG11"/>
</dbReference>
<feature type="domain" description="Autophagy-related protein 11 C-terminal" evidence="8">
    <location>
        <begin position="659"/>
        <end position="813"/>
    </location>
</feature>
<evidence type="ECO:0000256" key="6">
    <source>
        <dbReference type="RuleBase" id="RU367075"/>
    </source>
</evidence>
<dbReference type="GeneID" id="30963202"/>
<feature type="non-terminal residue" evidence="9">
    <location>
        <position position="1"/>
    </location>
</feature>
<dbReference type="EMBL" id="KV454478">
    <property type="protein sequence ID" value="ODV62093.1"/>
    <property type="molecule type" value="Genomic_DNA"/>
</dbReference>
<dbReference type="GO" id="GO:0000422">
    <property type="term" value="P:autophagy of mitochondrion"/>
    <property type="evidence" value="ECO:0007669"/>
    <property type="project" value="TreeGrafter"/>
</dbReference>
<accession>A0A1D2VKF4</accession>
<dbReference type="GO" id="GO:1903599">
    <property type="term" value="P:positive regulation of autophagy of mitochondrion"/>
    <property type="evidence" value="ECO:0007669"/>
    <property type="project" value="UniProtKB-UniRule"/>
</dbReference>
<dbReference type="GO" id="GO:0061709">
    <property type="term" value="P:reticulophagy"/>
    <property type="evidence" value="ECO:0007669"/>
    <property type="project" value="TreeGrafter"/>
</dbReference>
<keyword evidence="6" id="KW-0653">Protein transport</keyword>
<keyword evidence="6" id="KW-0472">Membrane</keyword>
<evidence type="ECO:0000256" key="2">
    <source>
        <dbReference type="ARBA" id="ARBA00009729"/>
    </source>
</evidence>
<keyword evidence="6" id="KW-0926">Vacuole</keyword>
<dbReference type="PROSITE" id="PS51450">
    <property type="entry name" value="LRR"/>
    <property type="match status" value="1"/>
</dbReference>
<dbReference type="GO" id="GO:0005774">
    <property type="term" value="C:vacuolar membrane"/>
    <property type="evidence" value="ECO:0007669"/>
    <property type="project" value="UniProtKB-SubCell"/>
</dbReference>
<dbReference type="GO" id="GO:0015031">
    <property type="term" value="P:protein transport"/>
    <property type="evidence" value="ECO:0007669"/>
    <property type="project" value="UniProtKB-KW"/>
</dbReference>
<name>A0A1D2VKF4_9ASCO</name>
<keyword evidence="6" id="KW-0813">Transport</keyword>
<feature type="coiled-coil region" evidence="7">
    <location>
        <begin position="117"/>
        <end position="185"/>
    </location>
</feature>
<dbReference type="GO" id="GO:0034727">
    <property type="term" value="P:piecemeal microautophagy of the nucleus"/>
    <property type="evidence" value="ECO:0007669"/>
    <property type="project" value="TreeGrafter"/>
</dbReference>
<dbReference type="PANTHER" id="PTHR13222">
    <property type="entry name" value="RB1-INDUCIBLE COILED-COIL"/>
    <property type="match status" value="1"/>
</dbReference>
<organism evidence="9 10">
    <name type="scientific">Ascoidea rubescens DSM 1968</name>
    <dbReference type="NCBI Taxonomy" id="1344418"/>
    <lineage>
        <taxon>Eukaryota</taxon>
        <taxon>Fungi</taxon>
        <taxon>Dikarya</taxon>
        <taxon>Ascomycota</taxon>
        <taxon>Saccharomycotina</taxon>
        <taxon>Saccharomycetes</taxon>
        <taxon>Ascoideaceae</taxon>
        <taxon>Ascoidea</taxon>
    </lineage>
</organism>
<feature type="coiled-coil region" evidence="7">
    <location>
        <begin position="292"/>
        <end position="466"/>
    </location>
</feature>
<reference evidence="10" key="1">
    <citation type="submission" date="2016-05" db="EMBL/GenBank/DDBJ databases">
        <title>Comparative genomics of biotechnologically important yeasts.</title>
        <authorList>
            <consortium name="DOE Joint Genome Institute"/>
            <person name="Riley R."/>
            <person name="Haridas S."/>
            <person name="Wolfe K.H."/>
            <person name="Lopes M.R."/>
            <person name="Hittinger C.T."/>
            <person name="Goker M."/>
            <person name="Salamov A."/>
            <person name="Wisecaver J."/>
            <person name="Long T.M."/>
            <person name="Aerts A.L."/>
            <person name="Barry K."/>
            <person name="Choi C."/>
            <person name="Clum A."/>
            <person name="Coughlan A.Y."/>
            <person name="Deshpande S."/>
            <person name="Douglass A.P."/>
            <person name="Hanson S.J."/>
            <person name="Klenk H.-P."/>
            <person name="Labutti K."/>
            <person name="Lapidus A."/>
            <person name="Lindquist E."/>
            <person name="Lipzen A."/>
            <person name="Meier-Kolthoff J.P."/>
            <person name="Ohm R.A."/>
            <person name="Otillar R.P."/>
            <person name="Pangilinan J."/>
            <person name="Peng Y."/>
            <person name="Rokas A."/>
            <person name="Rosa C.A."/>
            <person name="Scheuner C."/>
            <person name="Sibirny A.A."/>
            <person name="Slot J.C."/>
            <person name="Stielow J.B."/>
            <person name="Sun H."/>
            <person name="Kurtzman C.P."/>
            <person name="Blackwell M."/>
            <person name="Grigoriev I.V."/>
            <person name="Jeffries T.W."/>
        </authorList>
    </citation>
    <scope>NUCLEOTIDE SEQUENCE [LARGE SCALE GENOMIC DNA]</scope>
    <source>
        <strain evidence="10">DSM 1968</strain>
    </source>
</reference>
<sequence length="814" mass="93093">LQNNESNLSTVIDLPLLYGFFLIENLRRIQWDNEIRLIATKTAENFASIEEKELNYRNIWVKNYGLILKILNLESIFLMNNLSSIEITTNKDNTIKQINLNISKNDILNYIENLKNIQISNESIDLLLKNLNNLENQKVNLNSKFNPYLNMNISKDQNSIDNQVIQGYESRIKKLESLLHQHKYKNLNQWPILFPNIKSNSSTSLKTLNKTNNNSSNQLNSSSIFTDFNNPAILQLQRRLSLQNQRSNSTVSLNKISTITTIDTSKITSNSHQRRKSSLEKTTDSSDFQADFSALEEENNLKSIEIEKMKIEMNDKELAIKNIKAEIANRDIIIKTIESEKTDKDSHMSLLNDQIKDKNFQINELSKQIDIKSSEINELHKEINKQKSAFKNIKESYDEINSMKQDLLANMASKEVEVTKERNELENELSNLQLKIENLEDIEDVLEKLNKDLAAKNSQLINVTLQLLELSDNFIVKLKNLSHLLFKNFSVFCISLESMGLLLTKSSMNNLKSFINGNFAGSNQYVKIVRVKGLRNKIKNQKDDDVNNVNSILVGEAEKALEWTKPQTQGEASASLSSDKVMAANESIQSAIDSPINFDVHYQNTENIHASVDSQAISITKIENKASFLLENYNNSEFESGYLQFLSSINVDSELITASISKRFLDVEHLAKKLQKESRSQKENFNTLMLSFRSKVSIKSFQPDDLVLFLPTRDVNDSVAESNISNSSYDISGIENSYNRIVSGHFWTAFNIGCPHYFLKEEDPKVLLGRDWVLVRIVSITEHAVTSENHKNPTENPFSLSQGIIWYLVEAQEE</sequence>
<dbReference type="GO" id="GO:0000045">
    <property type="term" value="P:autophagosome assembly"/>
    <property type="evidence" value="ECO:0007669"/>
    <property type="project" value="UniProtKB-UniRule"/>
</dbReference>
<dbReference type="GO" id="GO:0034045">
    <property type="term" value="C:phagophore assembly site membrane"/>
    <property type="evidence" value="ECO:0007669"/>
    <property type="project" value="UniProtKB-SubCell"/>
</dbReference>
<evidence type="ECO:0000256" key="4">
    <source>
        <dbReference type="ARBA" id="ARBA00023006"/>
    </source>
</evidence>
<dbReference type="RefSeq" id="XP_020048400.1">
    <property type="nucleotide sequence ID" value="XM_020189566.1"/>
</dbReference>
<dbReference type="InterPro" id="IPR019460">
    <property type="entry name" value="Atg11_C"/>
</dbReference>
<dbReference type="InParanoid" id="A0A1D2VKF4"/>
<feature type="non-terminal residue" evidence="9">
    <location>
        <position position="814"/>
    </location>
</feature>
<dbReference type="Pfam" id="PF10377">
    <property type="entry name" value="ATG11"/>
    <property type="match status" value="1"/>
</dbReference>
<comment type="function">
    <text evidence="6">Involved in cytoplasm to vacuole transport (Cvt), pexophagy, mitophagy and nucleophagy. Recruits mitochondria for their selective degradation via autophagy (mitophagy) during starvation. Works as scaffold proteins that recruit ATG proteins to the pre-autophagosome (PAS), the site of vesicle/autophagosome formation. Required for the Cvt vesicles completion.</text>
</comment>
<proteinExistence type="inferred from homology"/>
<keyword evidence="5 7" id="KW-0175">Coiled coil</keyword>
<evidence type="ECO:0000313" key="9">
    <source>
        <dbReference type="EMBL" id="ODV62093.1"/>
    </source>
</evidence>
<dbReference type="PANTHER" id="PTHR13222:SF1">
    <property type="entry name" value="RB1-INDUCIBLE COILED-COIL PROTEIN 1"/>
    <property type="match status" value="1"/>
</dbReference>
<evidence type="ECO:0000313" key="10">
    <source>
        <dbReference type="Proteomes" id="UP000095038"/>
    </source>
</evidence>
<evidence type="ECO:0000259" key="8">
    <source>
        <dbReference type="Pfam" id="PF10377"/>
    </source>
</evidence>
<dbReference type="GO" id="GO:1990316">
    <property type="term" value="C:Atg1/ULK1 kinase complex"/>
    <property type="evidence" value="ECO:0007669"/>
    <property type="project" value="TreeGrafter"/>
</dbReference>
<protein>
    <recommendedName>
        <fullName evidence="3 6">Autophagy-related protein 11</fullName>
    </recommendedName>
</protein>